<dbReference type="GO" id="GO:0006355">
    <property type="term" value="P:regulation of DNA-templated transcription"/>
    <property type="evidence" value="ECO:0007669"/>
    <property type="project" value="InterPro"/>
</dbReference>
<dbReference type="InterPro" id="IPR010985">
    <property type="entry name" value="Ribbon_hlx_hlx"/>
</dbReference>
<evidence type="ECO:0008006" key="3">
    <source>
        <dbReference type="Google" id="ProtNLM"/>
    </source>
</evidence>
<comment type="caution">
    <text evidence="1">The sequence shown here is derived from an EMBL/GenBank/DDBJ whole genome shotgun (WGS) entry which is preliminary data.</text>
</comment>
<reference evidence="1" key="1">
    <citation type="journal article" date="2014" name="Int. J. Syst. Evol. Microbiol.">
        <title>Complete genome sequence of Corynebacterium casei LMG S-19264T (=DSM 44701T), isolated from a smear-ripened cheese.</title>
        <authorList>
            <consortium name="US DOE Joint Genome Institute (JGI-PGF)"/>
            <person name="Walter F."/>
            <person name="Albersmeier A."/>
            <person name="Kalinowski J."/>
            <person name="Ruckert C."/>
        </authorList>
    </citation>
    <scope>NUCLEOTIDE SEQUENCE</scope>
    <source>
        <strain evidence="1">CGMCC 4.7201</strain>
    </source>
</reference>
<name>A0A917ZNV6_9ACTN</name>
<sequence length="61" mass="6956">MGTTVLSLRLDSDLLERIRMRAAQRGTTVRDYVLDTLTRDDFDQRFSASVEEAQELYGDAS</sequence>
<gene>
    <name evidence="1" type="ORF">GCM10012280_24260</name>
</gene>
<dbReference type="EMBL" id="BMMS01000009">
    <property type="protein sequence ID" value="GGO86942.1"/>
    <property type="molecule type" value="Genomic_DNA"/>
</dbReference>
<dbReference type="AlphaFoldDB" id="A0A917ZNV6"/>
<dbReference type="RefSeq" id="WP_189131617.1">
    <property type="nucleotide sequence ID" value="NZ_BMMS01000009.1"/>
</dbReference>
<dbReference type="Proteomes" id="UP000641932">
    <property type="component" value="Unassembled WGS sequence"/>
</dbReference>
<evidence type="ECO:0000313" key="2">
    <source>
        <dbReference type="Proteomes" id="UP000641932"/>
    </source>
</evidence>
<proteinExistence type="predicted"/>
<protein>
    <recommendedName>
        <fullName evidence="3">Ribbon-helix-helix protein CopG domain-containing protein</fullName>
    </recommendedName>
</protein>
<dbReference type="SUPFAM" id="SSF47598">
    <property type="entry name" value="Ribbon-helix-helix"/>
    <property type="match status" value="1"/>
</dbReference>
<keyword evidence="2" id="KW-1185">Reference proteome</keyword>
<reference evidence="1" key="2">
    <citation type="submission" date="2020-09" db="EMBL/GenBank/DDBJ databases">
        <authorList>
            <person name="Sun Q."/>
            <person name="Zhou Y."/>
        </authorList>
    </citation>
    <scope>NUCLEOTIDE SEQUENCE</scope>
    <source>
        <strain evidence="1">CGMCC 4.7201</strain>
    </source>
</reference>
<accession>A0A917ZNV6</accession>
<evidence type="ECO:0000313" key="1">
    <source>
        <dbReference type="EMBL" id="GGO86942.1"/>
    </source>
</evidence>
<organism evidence="1 2">
    <name type="scientific">Wenjunlia tyrosinilytica</name>
    <dbReference type="NCBI Taxonomy" id="1544741"/>
    <lineage>
        <taxon>Bacteria</taxon>
        <taxon>Bacillati</taxon>
        <taxon>Actinomycetota</taxon>
        <taxon>Actinomycetes</taxon>
        <taxon>Kitasatosporales</taxon>
        <taxon>Streptomycetaceae</taxon>
        <taxon>Wenjunlia</taxon>
    </lineage>
</organism>